<feature type="chain" id="PRO_5004716543" description="Sema domain-containing protein" evidence="8">
    <location>
        <begin position="24"/>
        <end position="1020"/>
    </location>
</feature>
<dbReference type="Gene3D" id="2.130.10.10">
    <property type="entry name" value="YVTN repeat-like/Quinoprotein amine dehydrogenase"/>
    <property type="match status" value="1"/>
</dbReference>
<keyword evidence="6" id="KW-0067">ATP-binding</keyword>
<name>V3ZRI3_LOTGI</name>
<dbReference type="GO" id="GO:0005524">
    <property type="term" value="F:ATP binding"/>
    <property type="evidence" value="ECO:0007669"/>
    <property type="project" value="UniProtKB-UniRule"/>
</dbReference>
<dbReference type="OMA" id="DEEPGQC"/>
<dbReference type="InterPro" id="IPR015943">
    <property type="entry name" value="WD40/YVTN_repeat-like_dom_sf"/>
</dbReference>
<sequence>MYVVHHFLLVFLVETQWTTFTNGLIINETKLSFKPTSIAVDNITGNVYAAGSFYLARLNSNLKQLNQIKICKTCKSRVLEIDYRTRKLLVCGVSDKGSCTYHNLNNISNFTMLTSRNNKGDTVGSNGSVVALFLPPSQRKHSELVMGISQPLENQIDLLSFRKIASGHLTYLQAGSNGKLRISDEFRKDVKVHFVYGFQFKDGLYFLVNKRGKNGTSSWLFRIWYNETSVYPFTAIPISCTEKRSEGNSKTHEKKYNLAIAGKLYEHPSHESLVVSFGYNRDKGTHIPDEKFGSSVCMFRMEEITKDMNFLSSKCGLETFVTASEWVIGHGTVGYNDMTNSSCKQGYNNALEAIEEGRDFNPVKVVKNQLITSVIPFPVDGQLHIIISTNPGQLYYYYKTKDEKYWFEIPNEKNGFLADVEINTKTKTAYTITENKVVKISLDYCQKNLNCSTCVQDSKFMCVWFKGQCFATDRNTGGLENTCPPEITSIDPNHGVKSGNNRIKIHGNYLGNSVRAYRSVKLCSVPCIVNNALSTSSTIVCKTESASKEEKCAVTVDINDTESSPHMKGSVNSGNNSKLYFYFKSASITSFNPELGPESGGTNITVIGKNLDLTKRVDIKIKDLSLQCQIRSINDTVLLCTTKPLKQNQQNRNTNESIGCGTLALMMENAVLAETTGTFCYWKDPQITNVHPRRSIKSGGLDVNVEGTNLNVIANPRLGITLDNSEIQPEAEDCKARTSTTMICKTPGLTSVVPNDTSVSGDIYFIMDGVKELQDFAKTHPNLSQIKVNPDPEFSSVPKDGLVDSLENDLSIKGTNIKESEVETKEIQVTITSSAGTNITCPVIKLGEEAVSCRPNLTSAVNETQFVVQVKVGNRYYKVGNIFVNPKGKISPEVPDIPKKITQYAIVVGVATSVVVCIILIACLIWCVCRQKKDDKMRHMFIEMSESAADSHLIISGVQQVKRLMDASTIMNIEKANLFINREKLIIGEVIGAGNFGCVCEGTLLEEDDIELKVAVKTLQ</sequence>
<dbReference type="PANTHER" id="PTHR22625:SF70">
    <property type="entry name" value="PLEXIN A, ISOFORM A"/>
    <property type="match status" value="1"/>
</dbReference>
<keyword evidence="5 7" id="KW-1133">Transmembrane helix</keyword>
<evidence type="ECO:0000256" key="6">
    <source>
        <dbReference type="PROSITE-ProRule" id="PRU10141"/>
    </source>
</evidence>
<protein>
    <recommendedName>
        <fullName evidence="13">Sema domain-containing protein</fullName>
    </recommendedName>
</protein>
<evidence type="ECO:0000313" key="11">
    <source>
        <dbReference type="EMBL" id="ESO85165.1"/>
    </source>
</evidence>
<accession>V3ZRI3</accession>
<dbReference type="InterPro" id="IPR013783">
    <property type="entry name" value="Ig-like_fold"/>
</dbReference>
<dbReference type="SUPFAM" id="SSF81296">
    <property type="entry name" value="E set domains"/>
    <property type="match status" value="3"/>
</dbReference>
<dbReference type="GO" id="GO:0016020">
    <property type="term" value="C:membrane"/>
    <property type="evidence" value="ECO:0007669"/>
    <property type="project" value="UniProtKB-SubCell"/>
</dbReference>
<dbReference type="InterPro" id="IPR014756">
    <property type="entry name" value="Ig_E-set"/>
</dbReference>
<evidence type="ECO:0000256" key="8">
    <source>
        <dbReference type="SAM" id="SignalP"/>
    </source>
</evidence>
<dbReference type="RefSeq" id="XP_009064083.1">
    <property type="nucleotide sequence ID" value="XM_009065835.1"/>
</dbReference>
<dbReference type="OrthoDB" id="125363at2759"/>
<keyword evidence="7" id="KW-0472">Membrane</keyword>
<dbReference type="CTD" id="20240734"/>
<dbReference type="Pfam" id="PF01833">
    <property type="entry name" value="TIG"/>
    <property type="match status" value="3"/>
</dbReference>
<dbReference type="InterPro" id="IPR036352">
    <property type="entry name" value="Semap_dom_sf"/>
</dbReference>
<feature type="binding site" evidence="6">
    <location>
        <position position="1017"/>
    </location>
    <ligand>
        <name>ATP</name>
        <dbReference type="ChEBI" id="CHEBI:30616"/>
    </ligand>
</feature>
<dbReference type="SUPFAM" id="SSF101912">
    <property type="entry name" value="Sema domain"/>
    <property type="match status" value="1"/>
</dbReference>
<dbReference type="SMART" id="SM00630">
    <property type="entry name" value="Sema"/>
    <property type="match status" value="1"/>
</dbReference>
<evidence type="ECO:0000256" key="3">
    <source>
        <dbReference type="ARBA" id="ARBA00022729"/>
    </source>
</evidence>
<dbReference type="PROSITE" id="PS00107">
    <property type="entry name" value="PROTEIN_KINASE_ATP"/>
    <property type="match status" value="1"/>
</dbReference>
<evidence type="ECO:0000259" key="9">
    <source>
        <dbReference type="SMART" id="SM00429"/>
    </source>
</evidence>
<feature type="transmembrane region" description="Helical" evidence="7">
    <location>
        <begin position="904"/>
        <end position="929"/>
    </location>
</feature>
<evidence type="ECO:0000256" key="1">
    <source>
        <dbReference type="ARBA" id="ARBA00004167"/>
    </source>
</evidence>
<dbReference type="SMART" id="SM00429">
    <property type="entry name" value="IPT"/>
    <property type="match status" value="3"/>
</dbReference>
<dbReference type="InterPro" id="IPR031148">
    <property type="entry name" value="Plexin"/>
</dbReference>
<keyword evidence="4" id="KW-0677">Repeat</keyword>
<feature type="signal peptide" evidence="8">
    <location>
        <begin position="1"/>
        <end position="23"/>
    </location>
</feature>
<dbReference type="CDD" id="cd00603">
    <property type="entry name" value="IPT_PCSR"/>
    <property type="match status" value="1"/>
</dbReference>
<evidence type="ECO:0000256" key="7">
    <source>
        <dbReference type="SAM" id="Phobius"/>
    </source>
</evidence>
<evidence type="ECO:0008006" key="13">
    <source>
        <dbReference type="Google" id="ProtNLM"/>
    </source>
</evidence>
<dbReference type="InterPro" id="IPR001627">
    <property type="entry name" value="Semap_dom"/>
</dbReference>
<gene>
    <name evidence="11" type="ORF">LOTGIDRAFT_167952</name>
</gene>
<dbReference type="InterPro" id="IPR002909">
    <property type="entry name" value="IPT_dom"/>
</dbReference>
<evidence type="ECO:0000256" key="5">
    <source>
        <dbReference type="ARBA" id="ARBA00022989"/>
    </source>
</evidence>
<dbReference type="HOGENOM" id="CLU_331304_0_0_1"/>
<dbReference type="GeneID" id="20240734"/>
<reference evidence="11 12" key="1">
    <citation type="journal article" date="2013" name="Nature">
        <title>Insights into bilaterian evolution from three spiralian genomes.</title>
        <authorList>
            <person name="Simakov O."/>
            <person name="Marletaz F."/>
            <person name="Cho S.J."/>
            <person name="Edsinger-Gonzales E."/>
            <person name="Havlak P."/>
            <person name="Hellsten U."/>
            <person name="Kuo D.H."/>
            <person name="Larsson T."/>
            <person name="Lv J."/>
            <person name="Arendt D."/>
            <person name="Savage R."/>
            <person name="Osoegawa K."/>
            <person name="de Jong P."/>
            <person name="Grimwood J."/>
            <person name="Chapman J.A."/>
            <person name="Shapiro H."/>
            <person name="Aerts A."/>
            <person name="Otillar R.P."/>
            <person name="Terry A.Y."/>
            <person name="Boore J.L."/>
            <person name="Grigoriev I.V."/>
            <person name="Lindberg D.R."/>
            <person name="Seaver E.C."/>
            <person name="Weisblat D.A."/>
            <person name="Putnam N.H."/>
            <person name="Rokhsar D.S."/>
        </authorList>
    </citation>
    <scope>NUCLEOTIDE SEQUENCE [LARGE SCALE GENOMIC DNA]</scope>
</reference>
<keyword evidence="6" id="KW-0547">Nucleotide-binding</keyword>
<dbReference type="InterPro" id="IPR017441">
    <property type="entry name" value="Protein_kinase_ATP_BS"/>
</dbReference>
<dbReference type="GO" id="GO:0017154">
    <property type="term" value="F:semaphorin receptor activity"/>
    <property type="evidence" value="ECO:0007669"/>
    <property type="project" value="InterPro"/>
</dbReference>
<dbReference type="Proteomes" id="UP000030746">
    <property type="component" value="Unassembled WGS sequence"/>
</dbReference>
<keyword evidence="12" id="KW-1185">Reference proteome</keyword>
<feature type="non-terminal residue" evidence="11">
    <location>
        <position position="1020"/>
    </location>
</feature>
<evidence type="ECO:0000259" key="10">
    <source>
        <dbReference type="SMART" id="SM00630"/>
    </source>
</evidence>
<comment type="subcellular location">
    <subcellularLocation>
        <location evidence="1">Membrane</location>
        <topology evidence="1">Single-pass membrane protein</topology>
    </subcellularLocation>
</comment>
<dbReference type="KEGG" id="lgi:LOTGIDRAFT_167952"/>
<dbReference type="Gene3D" id="2.60.40.10">
    <property type="entry name" value="Immunoglobulins"/>
    <property type="match status" value="3"/>
</dbReference>
<feature type="domain" description="IPT/TIG" evidence="9">
    <location>
        <begin position="585"/>
        <end position="666"/>
    </location>
</feature>
<evidence type="ECO:0000256" key="4">
    <source>
        <dbReference type="ARBA" id="ARBA00022737"/>
    </source>
</evidence>
<dbReference type="PANTHER" id="PTHR22625">
    <property type="entry name" value="PLEXIN"/>
    <property type="match status" value="1"/>
</dbReference>
<feature type="domain" description="IPT/TIG" evidence="9">
    <location>
        <begin position="484"/>
        <end position="584"/>
    </location>
</feature>
<dbReference type="EMBL" id="KB203301">
    <property type="protein sequence ID" value="ESO85165.1"/>
    <property type="molecule type" value="Genomic_DNA"/>
</dbReference>
<organism evidence="11 12">
    <name type="scientific">Lottia gigantea</name>
    <name type="common">Giant owl limpet</name>
    <dbReference type="NCBI Taxonomy" id="225164"/>
    <lineage>
        <taxon>Eukaryota</taxon>
        <taxon>Metazoa</taxon>
        <taxon>Spiralia</taxon>
        <taxon>Lophotrochozoa</taxon>
        <taxon>Mollusca</taxon>
        <taxon>Gastropoda</taxon>
        <taxon>Patellogastropoda</taxon>
        <taxon>Lottioidea</taxon>
        <taxon>Lottiidae</taxon>
        <taxon>Lottia</taxon>
    </lineage>
</organism>
<feature type="domain" description="Sema" evidence="10">
    <location>
        <begin position="36"/>
        <end position="426"/>
    </location>
</feature>
<dbReference type="Gene3D" id="3.30.200.20">
    <property type="entry name" value="Phosphorylase Kinase, domain 1"/>
    <property type="match status" value="1"/>
</dbReference>
<proteinExistence type="predicted"/>
<keyword evidence="3 8" id="KW-0732">Signal</keyword>
<feature type="domain" description="IPT/TIG" evidence="9">
    <location>
        <begin position="684"/>
        <end position="779"/>
    </location>
</feature>
<keyword evidence="2 7" id="KW-0812">Transmembrane</keyword>
<evidence type="ECO:0000256" key="2">
    <source>
        <dbReference type="ARBA" id="ARBA00022692"/>
    </source>
</evidence>
<dbReference type="AlphaFoldDB" id="V3ZRI3"/>
<evidence type="ECO:0000313" key="12">
    <source>
        <dbReference type="Proteomes" id="UP000030746"/>
    </source>
</evidence>